<feature type="domain" description="DUF5683" evidence="1">
    <location>
        <begin position="81"/>
        <end position="238"/>
    </location>
</feature>
<evidence type="ECO:0000259" key="1">
    <source>
        <dbReference type="Pfam" id="PF18935"/>
    </source>
</evidence>
<accession>W0F6L6</accession>
<name>W0F6L6_9BACT</name>
<organism evidence="2 3">
    <name type="scientific">Niabella soli DSM 19437</name>
    <dbReference type="NCBI Taxonomy" id="929713"/>
    <lineage>
        <taxon>Bacteria</taxon>
        <taxon>Pseudomonadati</taxon>
        <taxon>Bacteroidota</taxon>
        <taxon>Chitinophagia</taxon>
        <taxon>Chitinophagales</taxon>
        <taxon>Chitinophagaceae</taxon>
        <taxon>Niabella</taxon>
    </lineage>
</organism>
<proteinExistence type="predicted"/>
<dbReference type="Pfam" id="PF18935">
    <property type="entry name" value="DUF5683"/>
    <property type="match status" value="1"/>
</dbReference>
<reference evidence="2 3" key="1">
    <citation type="submission" date="2013-12" db="EMBL/GenBank/DDBJ databases">
        <authorList>
            <consortium name="DOE Joint Genome Institute"/>
            <person name="Eisen J."/>
            <person name="Huntemann M."/>
            <person name="Han J."/>
            <person name="Chen A."/>
            <person name="Kyrpides N."/>
            <person name="Mavromatis K."/>
            <person name="Markowitz V."/>
            <person name="Palaniappan K."/>
            <person name="Ivanova N."/>
            <person name="Schaumberg A."/>
            <person name="Pati A."/>
            <person name="Liolios K."/>
            <person name="Nordberg H.P."/>
            <person name="Cantor M.N."/>
            <person name="Hua S.X."/>
            <person name="Woyke T."/>
        </authorList>
    </citation>
    <scope>NUCLEOTIDE SEQUENCE [LARGE SCALE GENOMIC DNA]</scope>
    <source>
        <strain evidence="3">DSM 19437</strain>
    </source>
</reference>
<evidence type="ECO:0000313" key="2">
    <source>
        <dbReference type="EMBL" id="AHF17011.1"/>
    </source>
</evidence>
<dbReference type="KEGG" id="nso:NIASO_00190"/>
<protein>
    <recommendedName>
        <fullName evidence="1">DUF5683 domain-containing protein</fullName>
    </recommendedName>
</protein>
<dbReference type="AlphaFoldDB" id="W0F6L6"/>
<dbReference type="HOGENOM" id="CLU_060256_1_0_10"/>
<dbReference type="InterPro" id="IPR043738">
    <property type="entry name" value="DUF5683"/>
</dbReference>
<evidence type="ECO:0000313" key="3">
    <source>
        <dbReference type="Proteomes" id="UP000003586"/>
    </source>
</evidence>
<dbReference type="STRING" id="929713.NIASO_00190"/>
<keyword evidence="3" id="KW-1185">Reference proteome</keyword>
<gene>
    <name evidence="2" type="ORF">NIASO_00190</name>
</gene>
<dbReference type="EMBL" id="CP007035">
    <property type="protein sequence ID" value="AHF17011.1"/>
    <property type="molecule type" value="Genomic_DNA"/>
</dbReference>
<sequence length="242" mass="26768">MAALKSFICGMLLPNKKLLLLLLLFCFDGIIAAQTTASIGLIREEQSDAFSIRQQLPLSGDKWKTDASYSDSVAEKRQRYRDPGKAAFRSAALPGWGQVYNRRIWKVPVIYAGLGITAGLFVDNLKWFKRFQYACSVADNIQNKKDSLSGPNFAKVYKTLKAPFFTDNGIDLAGLKSYRGQSRQYMDNSLAGFLLVWVLNVVDATVDAHLSSFDVSPGLSLKISPSLLNENNIGMSLAVQLK</sequence>
<dbReference type="Proteomes" id="UP000003586">
    <property type="component" value="Chromosome"/>
</dbReference>